<dbReference type="Pfam" id="PF02576">
    <property type="entry name" value="RimP_N"/>
    <property type="match status" value="1"/>
</dbReference>
<dbReference type="PANTHER" id="PTHR33867">
    <property type="entry name" value="RIBOSOME MATURATION FACTOR RIMP"/>
    <property type="match status" value="1"/>
</dbReference>
<sequence length="193" mass="20723">MALQMDQIRATAERVAASHHLEVVDITFQGAGKHRALAVYLEKDAEGRAKLVAAAKAGELEDLPSGVPVEALSGITHEDCEVFARDFGTLLDVEDLIPGAEYTLEVSSPGLERKLRGAADYERFAGGLVKVQTFEPVNNNRHWTGRMSFAEGVVKLDLSAVKQKGKAKKASAGLDTVEIALANVEKAQLVAEI</sequence>
<dbReference type="Proteomes" id="UP000321820">
    <property type="component" value="Chromosome"/>
</dbReference>
<dbReference type="KEGG" id="talb:FTW19_19545"/>
<proteinExistence type="inferred from homology"/>
<dbReference type="InterPro" id="IPR035956">
    <property type="entry name" value="RimP_N_sf"/>
</dbReference>
<keyword evidence="7" id="KW-1185">Reference proteome</keyword>
<gene>
    <name evidence="3" type="primary">rimP</name>
    <name evidence="6" type="ORF">FTW19_19545</name>
</gene>
<dbReference type="GO" id="GO:0000028">
    <property type="term" value="P:ribosomal small subunit assembly"/>
    <property type="evidence" value="ECO:0007669"/>
    <property type="project" value="TreeGrafter"/>
</dbReference>
<dbReference type="Pfam" id="PF17384">
    <property type="entry name" value="DUF150_C"/>
    <property type="match status" value="1"/>
</dbReference>
<feature type="domain" description="Ribosome maturation factor RimP C-terminal" evidence="5">
    <location>
        <begin position="115"/>
        <end position="192"/>
    </location>
</feature>
<dbReference type="OrthoDB" id="9805006at2"/>
<evidence type="ECO:0000256" key="1">
    <source>
        <dbReference type="ARBA" id="ARBA00022490"/>
    </source>
</evidence>
<organism evidence="6 7">
    <name type="scientific">Terriglobus albidus</name>
    <dbReference type="NCBI Taxonomy" id="1592106"/>
    <lineage>
        <taxon>Bacteria</taxon>
        <taxon>Pseudomonadati</taxon>
        <taxon>Acidobacteriota</taxon>
        <taxon>Terriglobia</taxon>
        <taxon>Terriglobales</taxon>
        <taxon>Acidobacteriaceae</taxon>
        <taxon>Terriglobus</taxon>
    </lineage>
</organism>
<feature type="domain" description="Ribosome maturation factor RimP N-terminal" evidence="4">
    <location>
        <begin position="72"/>
        <end position="112"/>
    </location>
</feature>
<dbReference type="InterPro" id="IPR036847">
    <property type="entry name" value="RimP_C_sf"/>
</dbReference>
<evidence type="ECO:0000313" key="7">
    <source>
        <dbReference type="Proteomes" id="UP000321820"/>
    </source>
</evidence>
<dbReference type="GO" id="GO:0006412">
    <property type="term" value="P:translation"/>
    <property type="evidence" value="ECO:0007669"/>
    <property type="project" value="TreeGrafter"/>
</dbReference>
<comment type="subcellular location">
    <subcellularLocation>
        <location evidence="3">Cytoplasm</location>
    </subcellularLocation>
</comment>
<comment type="function">
    <text evidence="3">Required for maturation of 30S ribosomal subunits.</text>
</comment>
<evidence type="ECO:0000313" key="6">
    <source>
        <dbReference type="EMBL" id="QEE29979.1"/>
    </source>
</evidence>
<dbReference type="InterPro" id="IPR028989">
    <property type="entry name" value="RimP_N"/>
</dbReference>
<dbReference type="EMBL" id="CP042806">
    <property type="protein sequence ID" value="QEE29979.1"/>
    <property type="molecule type" value="Genomic_DNA"/>
</dbReference>
<dbReference type="Gene3D" id="3.30.300.70">
    <property type="entry name" value="RimP-like superfamily, N-terminal"/>
    <property type="match status" value="1"/>
</dbReference>
<evidence type="ECO:0000259" key="4">
    <source>
        <dbReference type="Pfam" id="PF02576"/>
    </source>
</evidence>
<dbReference type="PANTHER" id="PTHR33867:SF1">
    <property type="entry name" value="RIBOSOME MATURATION FACTOR RIMP"/>
    <property type="match status" value="1"/>
</dbReference>
<keyword evidence="2 3" id="KW-0690">Ribosome biogenesis</keyword>
<dbReference type="InterPro" id="IPR028998">
    <property type="entry name" value="RimP_C"/>
</dbReference>
<protein>
    <recommendedName>
        <fullName evidence="3">Ribosome maturation factor RimP</fullName>
    </recommendedName>
</protein>
<evidence type="ECO:0000256" key="2">
    <source>
        <dbReference type="ARBA" id="ARBA00022517"/>
    </source>
</evidence>
<dbReference type="HAMAP" id="MF_01077">
    <property type="entry name" value="RimP"/>
    <property type="match status" value="1"/>
</dbReference>
<dbReference type="SUPFAM" id="SSF74942">
    <property type="entry name" value="YhbC-like, C-terminal domain"/>
    <property type="match status" value="1"/>
</dbReference>
<dbReference type="InterPro" id="IPR003728">
    <property type="entry name" value="Ribosome_maturation_RimP"/>
</dbReference>
<accession>A0A5B9EE07</accession>
<dbReference type="RefSeq" id="WP_147649249.1">
    <property type="nucleotide sequence ID" value="NZ_CP042806.1"/>
</dbReference>
<evidence type="ECO:0000256" key="3">
    <source>
        <dbReference type="HAMAP-Rule" id="MF_01077"/>
    </source>
</evidence>
<dbReference type="GO" id="GO:0005829">
    <property type="term" value="C:cytosol"/>
    <property type="evidence" value="ECO:0007669"/>
    <property type="project" value="TreeGrafter"/>
</dbReference>
<dbReference type="SUPFAM" id="SSF75420">
    <property type="entry name" value="YhbC-like, N-terminal domain"/>
    <property type="match status" value="1"/>
</dbReference>
<dbReference type="CDD" id="cd01734">
    <property type="entry name" value="YlxS_C"/>
    <property type="match status" value="1"/>
</dbReference>
<name>A0A5B9EE07_9BACT</name>
<reference evidence="6 7" key="1">
    <citation type="submission" date="2019-08" db="EMBL/GenBank/DDBJ databases">
        <title>Complete genome sequence of Terriglobus albidus strain ORNL.</title>
        <authorList>
            <person name="Podar M."/>
        </authorList>
    </citation>
    <scope>NUCLEOTIDE SEQUENCE [LARGE SCALE GENOMIC DNA]</scope>
    <source>
        <strain evidence="6 7">ORNL</strain>
    </source>
</reference>
<evidence type="ECO:0000259" key="5">
    <source>
        <dbReference type="Pfam" id="PF17384"/>
    </source>
</evidence>
<comment type="similarity">
    <text evidence="3">Belongs to the RimP family.</text>
</comment>
<dbReference type="AlphaFoldDB" id="A0A5B9EE07"/>
<keyword evidence="1 3" id="KW-0963">Cytoplasm</keyword>